<keyword evidence="2" id="KW-1185">Reference proteome</keyword>
<accession>A0AAV4UJW7</accession>
<comment type="caution">
    <text evidence="1">The sequence shown here is derived from an EMBL/GenBank/DDBJ whole genome shotgun (WGS) entry which is preliminary data.</text>
</comment>
<organism evidence="1 2">
    <name type="scientific">Caerostris extrusa</name>
    <name type="common">Bark spider</name>
    <name type="synonym">Caerostris bankana</name>
    <dbReference type="NCBI Taxonomy" id="172846"/>
    <lineage>
        <taxon>Eukaryota</taxon>
        <taxon>Metazoa</taxon>
        <taxon>Ecdysozoa</taxon>
        <taxon>Arthropoda</taxon>
        <taxon>Chelicerata</taxon>
        <taxon>Arachnida</taxon>
        <taxon>Araneae</taxon>
        <taxon>Araneomorphae</taxon>
        <taxon>Entelegynae</taxon>
        <taxon>Araneoidea</taxon>
        <taxon>Araneidae</taxon>
        <taxon>Caerostris</taxon>
    </lineage>
</organism>
<gene>
    <name evidence="1" type="ORF">CEXT_665301</name>
</gene>
<sequence length="88" mass="10326">MGAIVFLETTFIRLSIPRRFLKLLLKLKSCHRKCSRNLLPEIVFFQVASHILFGMPHINGVRYAVHLEILLPNLFIYDPWCNFTPDEI</sequence>
<protein>
    <submittedName>
        <fullName evidence="1">Uncharacterized protein</fullName>
    </submittedName>
</protein>
<dbReference type="AlphaFoldDB" id="A0AAV4UJW7"/>
<dbReference type="Proteomes" id="UP001054945">
    <property type="component" value="Unassembled WGS sequence"/>
</dbReference>
<evidence type="ECO:0000313" key="2">
    <source>
        <dbReference type="Proteomes" id="UP001054945"/>
    </source>
</evidence>
<evidence type="ECO:0000313" key="1">
    <source>
        <dbReference type="EMBL" id="GIY58021.1"/>
    </source>
</evidence>
<name>A0AAV4UJW7_CAEEX</name>
<proteinExistence type="predicted"/>
<dbReference type="EMBL" id="BPLR01013002">
    <property type="protein sequence ID" value="GIY58021.1"/>
    <property type="molecule type" value="Genomic_DNA"/>
</dbReference>
<reference evidence="1 2" key="1">
    <citation type="submission" date="2021-06" db="EMBL/GenBank/DDBJ databases">
        <title>Caerostris extrusa draft genome.</title>
        <authorList>
            <person name="Kono N."/>
            <person name="Arakawa K."/>
        </authorList>
    </citation>
    <scope>NUCLEOTIDE SEQUENCE [LARGE SCALE GENOMIC DNA]</scope>
</reference>